<sequence length="127" mass="14431">MINHVTLVGRLVKNPILKKTKDGKSVVNVTVAVNRHYRNRLGEYNTDFVLCTLWNKIAENTEKYCQKGSIVGIVGKIQTRNYDNSEGKRVYVTEVLGESIQFLSKNDRQAKEEMDESVFSPVEAILP</sequence>
<dbReference type="SUPFAM" id="SSF50249">
    <property type="entry name" value="Nucleic acid-binding proteins"/>
    <property type="match status" value="1"/>
</dbReference>
<dbReference type="HAMAP" id="MF_00984">
    <property type="entry name" value="SSB"/>
    <property type="match status" value="1"/>
</dbReference>
<dbReference type="PIRSF" id="PIRSF002070">
    <property type="entry name" value="SSB"/>
    <property type="match status" value="1"/>
</dbReference>
<proteinExistence type="inferred from homology"/>
<reference evidence="4 5" key="1">
    <citation type="journal article" date="2018" name="J. Microbiol.">
        <title>Bacillus spongiae sp. nov., isolated from sponge of Jeju Island.</title>
        <authorList>
            <person name="Lee G.E."/>
            <person name="Im W.T."/>
            <person name="Park J.S."/>
        </authorList>
    </citation>
    <scope>NUCLEOTIDE SEQUENCE [LARGE SCALE GENOMIC DNA]</scope>
    <source>
        <strain evidence="4 5">135PIL107-10</strain>
    </source>
</reference>
<name>A0ABU8HIM8_9BACI</name>
<dbReference type="Pfam" id="PF00436">
    <property type="entry name" value="SSB"/>
    <property type="match status" value="1"/>
</dbReference>
<dbReference type="Proteomes" id="UP001312865">
    <property type="component" value="Unassembled WGS sequence"/>
</dbReference>
<dbReference type="EMBL" id="JBBAXC010000020">
    <property type="protein sequence ID" value="MEI5909125.1"/>
    <property type="molecule type" value="Genomic_DNA"/>
</dbReference>
<evidence type="ECO:0000256" key="3">
    <source>
        <dbReference type="PIRNR" id="PIRNR002070"/>
    </source>
</evidence>
<evidence type="ECO:0000313" key="5">
    <source>
        <dbReference type="Proteomes" id="UP001312865"/>
    </source>
</evidence>
<keyword evidence="5" id="KW-1185">Reference proteome</keyword>
<dbReference type="Gene3D" id="2.40.50.140">
    <property type="entry name" value="Nucleic acid-binding proteins"/>
    <property type="match status" value="1"/>
</dbReference>
<dbReference type="RefSeq" id="WP_336588571.1">
    <property type="nucleotide sequence ID" value="NZ_JBBAXC010000020.1"/>
</dbReference>
<dbReference type="InterPro" id="IPR011344">
    <property type="entry name" value="ssDNA-bd"/>
</dbReference>
<dbReference type="NCBIfam" id="TIGR00621">
    <property type="entry name" value="ssb"/>
    <property type="match status" value="1"/>
</dbReference>
<dbReference type="PROSITE" id="PS50935">
    <property type="entry name" value="SSB"/>
    <property type="match status" value="1"/>
</dbReference>
<evidence type="ECO:0000256" key="1">
    <source>
        <dbReference type="ARBA" id="ARBA00023125"/>
    </source>
</evidence>
<dbReference type="PANTHER" id="PTHR10302:SF27">
    <property type="entry name" value="SINGLE-STRANDED DNA-BINDING PROTEIN"/>
    <property type="match status" value="1"/>
</dbReference>
<keyword evidence="1 2" id="KW-0238">DNA-binding</keyword>
<evidence type="ECO:0000313" key="4">
    <source>
        <dbReference type="EMBL" id="MEI5909125.1"/>
    </source>
</evidence>
<dbReference type="InterPro" id="IPR000424">
    <property type="entry name" value="Primosome_PriB/ssb"/>
</dbReference>
<comment type="caution">
    <text evidence="4">The sequence shown here is derived from an EMBL/GenBank/DDBJ whole genome shotgun (WGS) entry which is preliminary data.</text>
</comment>
<organism evidence="4 5">
    <name type="scientific">Bacillus spongiae</name>
    <dbReference type="NCBI Taxonomy" id="2683610"/>
    <lineage>
        <taxon>Bacteria</taxon>
        <taxon>Bacillati</taxon>
        <taxon>Bacillota</taxon>
        <taxon>Bacilli</taxon>
        <taxon>Bacillales</taxon>
        <taxon>Bacillaceae</taxon>
        <taxon>Bacillus</taxon>
    </lineage>
</organism>
<dbReference type="GO" id="GO:0003677">
    <property type="term" value="F:DNA binding"/>
    <property type="evidence" value="ECO:0007669"/>
    <property type="project" value="UniProtKB-KW"/>
</dbReference>
<evidence type="ECO:0000256" key="2">
    <source>
        <dbReference type="HAMAP-Rule" id="MF_00984"/>
    </source>
</evidence>
<gene>
    <name evidence="4" type="primary">ssb</name>
    <name evidence="4" type="ORF">WAK64_18910</name>
</gene>
<comment type="caution">
    <text evidence="2">Lacks conserved residue(s) required for the propagation of feature annotation.</text>
</comment>
<accession>A0ABU8HIM8</accession>
<dbReference type="CDD" id="cd04496">
    <property type="entry name" value="SSB_OBF"/>
    <property type="match status" value="1"/>
</dbReference>
<dbReference type="InterPro" id="IPR012340">
    <property type="entry name" value="NA-bd_OB-fold"/>
</dbReference>
<protein>
    <recommendedName>
        <fullName evidence="2 3">Single-stranded DNA-binding protein</fullName>
        <shortName evidence="2">SSB</shortName>
    </recommendedName>
</protein>
<dbReference type="PANTHER" id="PTHR10302">
    <property type="entry name" value="SINGLE-STRANDED DNA-BINDING PROTEIN"/>
    <property type="match status" value="1"/>
</dbReference>
<comment type="subunit">
    <text evidence="2">Homotetramer.</text>
</comment>